<dbReference type="Gene3D" id="2.40.10.220">
    <property type="entry name" value="predicted glycosyltransferase like domains"/>
    <property type="match status" value="1"/>
</dbReference>
<sequence length="122" mass="13153">MQNTTSNEADSGADHRAAVRFETDLPVRIDGAHGRTFNISAQGIYFETDIPQQLGALVNFTLEFNLYGQTHHMLCEAKVVRLEEQGARIGVGARLLAPFFAGEETAEIVAVAVPQPQAANAA</sequence>
<accession>A0ABX6P2K5</accession>
<protein>
    <submittedName>
        <fullName evidence="2">PilZ domain-containing protein</fullName>
    </submittedName>
</protein>
<dbReference type="InterPro" id="IPR009875">
    <property type="entry name" value="PilZ_domain"/>
</dbReference>
<dbReference type="EMBL" id="CP053418">
    <property type="protein sequence ID" value="QJW84344.1"/>
    <property type="molecule type" value="Genomic_DNA"/>
</dbReference>
<dbReference type="Proteomes" id="UP000500826">
    <property type="component" value="Chromosome"/>
</dbReference>
<gene>
    <name evidence="2" type="ORF">HK414_12895</name>
</gene>
<reference evidence="2 3" key="2">
    <citation type="submission" date="2020-05" db="EMBL/GenBank/DDBJ databases">
        <authorList>
            <person name="Khan S.A."/>
            <person name="Jeon C.O."/>
            <person name="Chun B.H."/>
        </authorList>
    </citation>
    <scope>NUCLEOTIDE SEQUENCE [LARGE SCALE GENOMIC DNA]</scope>
    <source>
        <strain evidence="2 3">H242</strain>
    </source>
</reference>
<keyword evidence="3" id="KW-1185">Reference proteome</keyword>
<evidence type="ECO:0000313" key="2">
    <source>
        <dbReference type="EMBL" id="QJW84344.1"/>
    </source>
</evidence>
<evidence type="ECO:0000313" key="3">
    <source>
        <dbReference type="Proteomes" id="UP000500826"/>
    </source>
</evidence>
<evidence type="ECO:0000259" key="1">
    <source>
        <dbReference type="Pfam" id="PF07238"/>
    </source>
</evidence>
<organism evidence="2 3">
    <name type="scientific">Ramlibacter terrae</name>
    <dbReference type="NCBI Taxonomy" id="2732511"/>
    <lineage>
        <taxon>Bacteria</taxon>
        <taxon>Pseudomonadati</taxon>
        <taxon>Pseudomonadota</taxon>
        <taxon>Betaproteobacteria</taxon>
        <taxon>Burkholderiales</taxon>
        <taxon>Comamonadaceae</taxon>
        <taxon>Ramlibacter</taxon>
    </lineage>
</organism>
<name>A0ABX6P2K5_9BURK</name>
<reference evidence="2 3" key="1">
    <citation type="submission" date="2020-05" db="EMBL/GenBank/DDBJ databases">
        <title>Ramlibacter rhizophilus sp. nov., isolated from rhizosphere soil of national flower Mugunghwa from South Korea.</title>
        <authorList>
            <person name="Zheng-Fei Y."/>
            <person name="Huan T."/>
        </authorList>
    </citation>
    <scope>NUCLEOTIDE SEQUENCE [LARGE SCALE GENOMIC DNA]</scope>
    <source>
        <strain evidence="2 3">H242</strain>
    </source>
</reference>
<dbReference type="SUPFAM" id="SSF141371">
    <property type="entry name" value="PilZ domain-like"/>
    <property type="match status" value="1"/>
</dbReference>
<dbReference type="Pfam" id="PF07238">
    <property type="entry name" value="PilZ"/>
    <property type="match status" value="1"/>
</dbReference>
<proteinExistence type="predicted"/>
<feature type="domain" description="PilZ" evidence="1">
    <location>
        <begin position="15"/>
        <end position="94"/>
    </location>
</feature>